<reference evidence="1 3" key="1">
    <citation type="submission" date="2018-04" db="EMBL/GenBank/DDBJ databases">
        <title>Brenneria corticis sp.nov.</title>
        <authorList>
            <person name="Li Y."/>
        </authorList>
    </citation>
    <scope>NUCLEOTIDE SEQUENCE [LARGE SCALE GENOMIC DNA]</scope>
    <source>
        <strain evidence="1 3">LMG 2694</strain>
    </source>
</reference>
<dbReference type="RefSeq" id="WP_009112014.1">
    <property type="nucleotide sequence ID" value="NZ_CP034036.1"/>
</dbReference>
<keyword evidence="4" id="KW-1185">Reference proteome</keyword>
<proteinExistence type="predicted"/>
<dbReference type="Proteomes" id="UP000303847">
    <property type="component" value="Chromosome"/>
</dbReference>
<protein>
    <submittedName>
        <fullName evidence="1">Uncharacterized protein</fullName>
    </submittedName>
</protein>
<evidence type="ECO:0000313" key="1">
    <source>
        <dbReference type="EMBL" id="PWC23799.1"/>
    </source>
</evidence>
<evidence type="ECO:0000313" key="3">
    <source>
        <dbReference type="Proteomes" id="UP000295985"/>
    </source>
</evidence>
<dbReference type="Proteomes" id="UP000295985">
    <property type="component" value="Unassembled WGS sequence"/>
</dbReference>
<evidence type="ECO:0000313" key="2">
    <source>
        <dbReference type="EMBL" id="QCR03883.1"/>
    </source>
</evidence>
<reference evidence="2 4" key="2">
    <citation type="submission" date="2018-11" db="EMBL/GenBank/DDBJ databases">
        <title>Genome sequences of Brenneria nigrifluens and Brenneria rubrifaciens.</title>
        <authorList>
            <person name="Poret-Peterson A.T."/>
            <person name="McClean A.E."/>
            <person name="Kluepfel D.A."/>
        </authorList>
    </citation>
    <scope>NUCLEOTIDE SEQUENCE [LARGE SCALE GENOMIC DNA]</scope>
    <source>
        <strain evidence="2 4">ATCC 13028</strain>
    </source>
</reference>
<name>A0A2U1UQ26_9GAMM</name>
<organism evidence="1 3">
    <name type="scientific">Brenneria nigrifluens DSM 30175 = ATCC 13028</name>
    <dbReference type="NCBI Taxonomy" id="1121120"/>
    <lineage>
        <taxon>Bacteria</taxon>
        <taxon>Pseudomonadati</taxon>
        <taxon>Pseudomonadota</taxon>
        <taxon>Gammaproteobacteria</taxon>
        <taxon>Enterobacterales</taxon>
        <taxon>Pectobacteriaceae</taxon>
        <taxon>Brenneria</taxon>
    </lineage>
</organism>
<gene>
    <name evidence="1" type="ORF">DDT54_13090</name>
    <name evidence="2" type="ORF">EH206_06640</name>
</gene>
<sequence length="285" mass="32901">MKKIEHCKYDKAMNIIAAYHPVPFEPKYGDGGYAIRVIEIYRLFKMERSLAELETLTGYNMPSYMCDPDEINVLIERGTAICVTAQKAVDEAQKGVIRYGGEADILHQNMPDTRESLVSMKEAMRQMQERRLQAQDDFERAKLIYQARYGLLGLLRPVVEAMLKKNIKGFMNKVMEKLPVASLPEYAYKISSYSDGLSCESHIYAWSAMDELQKAVEEILKCCRHPIDKYELNNNGIAKSELCRLYYGHDGELFRQLMPVNDYVKLMIETLEAEQYKNSMMRNAL</sequence>
<dbReference type="EMBL" id="QDKK01000019">
    <property type="protein sequence ID" value="PWC23799.1"/>
    <property type="molecule type" value="Genomic_DNA"/>
</dbReference>
<dbReference type="EMBL" id="CP034036">
    <property type="protein sequence ID" value="QCR03883.1"/>
    <property type="molecule type" value="Genomic_DNA"/>
</dbReference>
<accession>A0A2U1UQ26</accession>
<evidence type="ECO:0000313" key="4">
    <source>
        <dbReference type="Proteomes" id="UP000303847"/>
    </source>
</evidence>
<dbReference type="AlphaFoldDB" id="A0A2U1UQ26"/>
<dbReference type="OrthoDB" id="6476716at2"/>